<protein>
    <recommendedName>
        <fullName evidence="3">Endonuclease/exonuclease/phosphatase domain-containing protein</fullName>
    </recommendedName>
</protein>
<gene>
    <name evidence="1" type="ORF">DF182_25850</name>
</gene>
<evidence type="ECO:0000313" key="1">
    <source>
        <dbReference type="EMBL" id="RBL89904.1"/>
    </source>
</evidence>
<accession>A0A365XW18</accession>
<dbReference type="AlphaFoldDB" id="A0A365XW18"/>
<dbReference type="Gene3D" id="3.60.10.10">
    <property type="entry name" value="Endonuclease/exonuclease/phosphatase"/>
    <property type="match status" value="1"/>
</dbReference>
<name>A0A365XW18_9BACT</name>
<proteinExistence type="predicted"/>
<keyword evidence="2" id="KW-1185">Reference proteome</keyword>
<sequence length="288" mass="31683">MKNYGGSGGKVDRTAIFYTAFRRIRSSFDEIKVAGFTEITNNSSATTGLRKLVEGLFGKIRAGGGLHQLAVVNCGRTALGRTEYVGYAVKRNITIRGFGRIYVQTGSKVVVDEAPVTTGVSPQVDVNGRKFKDWAKTMSTDALADYRVIVYAALELGDKIEVIGFVHNMYTLDNNRMSFMQMLPTMMAAAQGDDNIYVGGDFNVKARDIGSARRKKYYHYSKPMVGKPSGNDEKKFTGGGTLLSGRLYDYWFSNIAKNSASAPKPYIATNTLRMRGLSDHCGILLELQ</sequence>
<dbReference type="Proteomes" id="UP000253410">
    <property type="component" value="Unassembled WGS sequence"/>
</dbReference>
<comment type="caution">
    <text evidence="1">The sequence shown here is derived from an EMBL/GenBank/DDBJ whole genome shotgun (WGS) entry which is preliminary data.</text>
</comment>
<dbReference type="EMBL" id="QFFJ01000002">
    <property type="protein sequence ID" value="RBL89904.1"/>
    <property type="molecule type" value="Genomic_DNA"/>
</dbReference>
<evidence type="ECO:0008006" key="3">
    <source>
        <dbReference type="Google" id="ProtNLM"/>
    </source>
</evidence>
<dbReference type="InterPro" id="IPR036691">
    <property type="entry name" value="Endo/exonu/phosph_ase_sf"/>
</dbReference>
<organism evidence="1 2">
    <name type="scientific">Chitinophaga flava</name>
    <dbReference type="NCBI Taxonomy" id="2259036"/>
    <lineage>
        <taxon>Bacteria</taxon>
        <taxon>Pseudomonadati</taxon>
        <taxon>Bacteroidota</taxon>
        <taxon>Chitinophagia</taxon>
        <taxon>Chitinophagales</taxon>
        <taxon>Chitinophagaceae</taxon>
        <taxon>Chitinophaga</taxon>
    </lineage>
</organism>
<evidence type="ECO:0000313" key="2">
    <source>
        <dbReference type="Proteomes" id="UP000253410"/>
    </source>
</evidence>
<dbReference type="SUPFAM" id="SSF56219">
    <property type="entry name" value="DNase I-like"/>
    <property type="match status" value="1"/>
</dbReference>
<reference evidence="1 2" key="1">
    <citation type="submission" date="2018-05" db="EMBL/GenBank/DDBJ databases">
        <title>Chitinophaga sp. K3CV102501T nov., isolated from isolated from a monsoon evergreen broad-leaved forest soil.</title>
        <authorList>
            <person name="Lv Y."/>
        </authorList>
    </citation>
    <scope>NUCLEOTIDE SEQUENCE [LARGE SCALE GENOMIC DNA]</scope>
    <source>
        <strain evidence="1 2">GDMCC 1.1325</strain>
    </source>
</reference>